<evidence type="ECO:0000313" key="8">
    <source>
        <dbReference type="WBParaSite" id="maker-unitig_34792-snap-gene-0.2-mRNA-1"/>
    </source>
</evidence>
<feature type="transmembrane region" description="Helical" evidence="6">
    <location>
        <begin position="38"/>
        <end position="55"/>
    </location>
</feature>
<dbReference type="InterPro" id="IPR037272">
    <property type="entry name" value="SNS_sf"/>
</dbReference>
<dbReference type="PROSITE" id="PS50267">
    <property type="entry name" value="NA_NEUROTRAN_SYMP_3"/>
    <property type="match status" value="1"/>
</dbReference>
<evidence type="ECO:0000256" key="1">
    <source>
        <dbReference type="ARBA" id="ARBA00004141"/>
    </source>
</evidence>
<comment type="subcellular location">
    <subcellularLocation>
        <location evidence="1">Membrane</location>
        <topology evidence="1">Multi-pass membrane protein</topology>
    </subcellularLocation>
</comment>
<evidence type="ECO:0000256" key="3">
    <source>
        <dbReference type="ARBA" id="ARBA00022692"/>
    </source>
</evidence>
<dbReference type="InterPro" id="IPR000175">
    <property type="entry name" value="Na/ntran_symport"/>
</dbReference>
<protein>
    <submittedName>
        <fullName evidence="8">DUF418 domain-containing protein</fullName>
    </submittedName>
</protein>
<keyword evidence="5 6" id="KW-0472">Membrane</keyword>
<dbReference type="PANTHER" id="PTHR11616:SF240">
    <property type="entry name" value="BLOATED TUBULES, ISOFORM B-RELATED"/>
    <property type="match status" value="1"/>
</dbReference>
<keyword evidence="7" id="KW-1185">Reference proteome</keyword>
<dbReference type="Pfam" id="PF00209">
    <property type="entry name" value="SNF"/>
    <property type="match status" value="2"/>
</dbReference>
<evidence type="ECO:0000256" key="4">
    <source>
        <dbReference type="ARBA" id="ARBA00022989"/>
    </source>
</evidence>
<dbReference type="SUPFAM" id="SSF161070">
    <property type="entry name" value="SNF-like"/>
    <property type="match status" value="2"/>
</dbReference>
<dbReference type="AlphaFoldDB" id="A0A1I8FH99"/>
<dbReference type="Proteomes" id="UP000095280">
    <property type="component" value="Unplaced"/>
</dbReference>
<keyword evidence="3 6" id="KW-0812">Transmembrane</keyword>
<dbReference type="GO" id="GO:0035725">
    <property type="term" value="P:sodium ion transmembrane transport"/>
    <property type="evidence" value="ECO:0007669"/>
    <property type="project" value="TreeGrafter"/>
</dbReference>
<accession>A0A1I8FH99</accession>
<dbReference type="WBParaSite" id="maker-unitig_34792-snap-gene-0.2-mRNA-1">
    <property type="protein sequence ID" value="maker-unitig_34792-snap-gene-0.2-mRNA-1"/>
    <property type="gene ID" value="maker-unitig_34792-snap-gene-0.2"/>
</dbReference>
<feature type="transmembrane region" description="Helical" evidence="6">
    <location>
        <begin position="222"/>
        <end position="245"/>
    </location>
</feature>
<name>A0A1I8FH99_9PLAT</name>
<keyword evidence="4 6" id="KW-1133">Transmembrane helix</keyword>
<evidence type="ECO:0000256" key="2">
    <source>
        <dbReference type="ARBA" id="ARBA00022448"/>
    </source>
</evidence>
<organism evidence="7 8">
    <name type="scientific">Macrostomum lignano</name>
    <dbReference type="NCBI Taxonomy" id="282301"/>
    <lineage>
        <taxon>Eukaryota</taxon>
        <taxon>Metazoa</taxon>
        <taxon>Spiralia</taxon>
        <taxon>Lophotrochozoa</taxon>
        <taxon>Platyhelminthes</taxon>
        <taxon>Rhabditophora</taxon>
        <taxon>Macrostomorpha</taxon>
        <taxon>Macrostomida</taxon>
        <taxon>Macrostomidae</taxon>
        <taxon>Macrostomum</taxon>
    </lineage>
</organism>
<dbReference type="GO" id="GO:0006865">
    <property type="term" value="P:amino acid transport"/>
    <property type="evidence" value="ECO:0007669"/>
    <property type="project" value="TreeGrafter"/>
</dbReference>
<reference evidence="8" key="1">
    <citation type="submission" date="2016-11" db="UniProtKB">
        <authorList>
            <consortium name="WormBaseParasite"/>
        </authorList>
    </citation>
    <scope>IDENTIFICATION</scope>
</reference>
<evidence type="ECO:0000256" key="5">
    <source>
        <dbReference type="ARBA" id="ARBA00023136"/>
    </source>
</evidence>
<feature type="transmembrane region" description="Helical" evidence="6">
    <location>
        <begin position="190"/>
        <end position="210"/>
    </location>
</feature>
<evidence type="ECO:0000313" key="7">
    <source>
        <dbReference type="Proteomes" id="UP000095280"/>
    </source>
</evidence>
<evidence type="ECO:0000256" key="6">
    <source>
        <dbReference type="SAM" id="Phobius"/>
    </source>
</evidence>
<feature type="transmembrane region" description="Helical" evidence="6">
    <location>
        <begin position="67"/>
        <end position="87"/>
    </location>
</feature>
<keyword evidence="2" id="KW-0813">Transport</keyword>
<sequence length="448" mass="51237">MPAWPDCMAFLLGASSNDYMNYVAPARQAGQFPSHGPLRWDMSLCLLLAWIIVFLSLSKGIKSSGKVVYFTALFPYAVLIILLIRGVTLPGCGNGLERRPSLHSLSPGADEASRLPHSGRILFFLMLIHSGLDSQFTCVETAVTSILDRWPISDALQDTDDHDILHRGIFPRLVNVHPALLTVFDDYSGAWKVMVITITGVRLHWLCLWSTKICQGRRAIDWSAYCWLPAMAATFALVVDGLLVLPDPRHCWGLFAWSAASVWQMRSDPGQLIRPTRFWGPALVRFRREVTYVPGFEIDPWVGDNSNEHSNQAEKVEDEATSHNFMCRSRSRLRRFSRCSRSHFSRLRLRDRLEPTPEPALCLRRLRLYSLRRRSREIGLRCMKLQKPPRVHSPISYWRQQASRKSVTGMVAEIVAHVHLFDFSVFLFGFNEHFFKEIVKKLLLLDFA</sequence>
<dbReference type="PANTHER" id="PTHR11616">
    <property type="entry name" value="SODIUM/CHLORIDE DEPENDENT TRANSPORTER"/>
    <property type="match status" value="1"/>
</dbReference>
<dbReference type="GO" id="GO:0005886">
    <property type="term" value="C:plasma membrane"/>
    <property type="evidence" value="ECO:0007669"/>
    <property type="project" value="TreeGrafter"/>
</dbReference>
<proteinExistence type="predicted"/>